<proteinExistence type="predicted"/>
<feature type="region of interest" description="Disordered" evidence="1">
    <location>
        <begin position="132"/>
        <end position="157"/>
    </location>
</feature>
<dbReference type="Proteomes" id="UP001244011">
    <property type="component" value="Unassembled WGS sequence"/>
</dbReference>
<evidence type="ECO:0000313" key="3">
    <source>
        <dbReference type="Proteomes" id="UP001244011"/>
    </source>
</evidence>
<feature type="compositionally biased region" description="Basic residues" evidence="1">
    <location>
        <begin position="146"/>
        <end position="156"/>
    </location>
</feature>
<comment type="caution">
    <text evidence="2">The sequence shown here is derived from an EMBL/GenBank/DDBJ whole genome shotgun (WGS) entry which is preliminary data.</text>
</comment>
<evidence type="ECO:0000256" key="1">
    <source>
        <dbReference type="SAM" id="MobiDB-lite"/>
    </source>
</evidence>
<name>A0AAJ0FFM5_9PEZI</name>
<dbReference type="EMBL" id="MU839014">
    <property type="protein sequence ID" value="KAK1765657.1"/>
    <property type="molecule type" value="Genomic_DNA"/>
</dbReference>
<gene>
    <name evidence="2" type="ORF">QBC33DRAFT_579393</name>
</gene>
<dbReference type="RefSeq" id="XP_060281870.1">
    <property type="nucleotide sequence ID" value="XM_060431130.1"/>
</dbReference>
<dbReference type="InterPro" id="IPR011009">
    <property type="entry name" value="Kinase-like_dom_sf"/>
</dbReference>
<protein>
    <recommendedName>
        <fullName evidence="4">Aminoglycoside phosphotransferase domain-containing protein</fullName>
    </recommendedName>
</protein>
<keyword evidence="3" id="KW-1185">Reference proteome</keyword>
<reference evidence="2" key="1">
    <citation type="submission" date="2023-06" db="EMBL/GenBank/DDBJ databases">
        <title>Genome-scale phylogeny and comparative genomics of the fungal order Sordariales.</title>
        <authorList>
            <consortium name="Lawrence Berkeley National Laboratory"/>
            <person name="Hensen N."/>
            <person name="Bonometti L."/>
            <person name="Westerberg I."/>
            <person name="Brannstrom I.O."/>
            <person name="Guillou S."/>
            <person name="Cros-Aarteil S."/>
            <person name="Calhoun S."/>
            <person name="Haridas S."/>
            <person name="Kuo A."/>
            <person name="Mondo S."/>
            <person name="Pangilinan J."/>
            <person name="Riley R."/>
            <person name="Labutti K."/>
            <person name="Andreopoulos B."/>
            <person name="Lipzen A."/>
            <person name="Chen C."/>
            <person name="Yanf M."/>
            <person name="Daum C."/>
            <person name="Ng V."/>
            <person name="Clum A."/>
            <person name="Steindorff A."/>
            <person name="Ohm R."/>
            <person name="Martin F."/>
            <person name="Silar P."/>
            <person name="Natvig D."/>
            <person name="Lalanne C."/>
            <person name="Gautier V."/>
            <person name="Ament-Velasquez S.L."/>
            <person name="Kruys A."/>
            <person name="Hutchinson M.I."/>
            <person name="Powell A.J."/>
            <person name="Barry K."/>
            <person name="Miller A.N."/>
            <person name="Grigoriev I.V."/>
            <person name="Debuchy R."/>
            <person name="Gladieux P."/>
            <person name="Thoren M.H."/>
            <person name="Johannesson H."/>
        </authorList>
    </citation>
    <scope>NUCLEOTIDE SEQUENCE</scope>
    <source>
        <strain evidence="2">8032-3</strain>
    </source>
</reference>
<evidence type="ECO:0008006" key="4">
    <source>
        <dbReference type="Google" id="ProtNLM"/>
    </source>
</evidence>
<dbReference type="AlphaFoldDB" id="A0AAJ0FFM5"/>
<organism evidence="2 3">
    <name type="scientific">Phialemonium atrogriseum</name>
    <dbReference type="NCBI Taxonomy" id="1093897"/>
    <lineage>
        <taxon>Eukaryota</taxon>
        <taxon>Fungi</taxon>
        <taxon>Dikarya</taxon>
        <taxon>Ascomycota</taxon>
        <taxon>Pezizomycotina</taxon>
        <taxon>Sordariomycetes</taxon>
        <taxon>Sordariomycetidae</taxon>
        <taxon>Cephalothecales</taxon>
        <taxon>Cephalothecaceae</taxon>
        <taxon>Phialemonium</taxon>
    </lineage>
</organism>
<feature type="compositionally biased region" description="Low complexity" evidence="1">
    <location>
        <begin position="132"/>
        <end position="145"/>
    </location>
</feature>
<dbReference type="SUPFAM" id="SSF56112">
    <property type="entry name" value="Protein kinase-like (PK-like)"/>
    <property type="match status" value="1"/>
</dbReference>
<sequence length="419" mass="44978">MDTGNNPDPIDAFFHRHGLTPSARAQCHAFARAHLGGARDIREATTQGYCSYTLLCDGDDDDDEDAIVQFRPAAHQLDIELAAAARRIYGALAPATRFLGVVPGDRRCPLYAYSMARIPGVSLAEFRAAAAAADPPTGRSSSSPSPHRRQRQRQRHRWQENLVRGFARFLCAGWRSSLDSHPPASAAAARGRVGGSLRRRLEMMRDGLPARFRPAVEDVLSGLDAVEALPWVLTHGDVVPGNIMVEGPADEEGEERDTAAASRRRRPGSLCGLLDWAEAEFLPFGVGLAGAEELLGEALLAAGAGVGADGPYPPPSSRFAYYPCAAELRSVLWEELRAGIPELPLLAGDAVARARVLGILLWHGIAFADGRLDRVVQEGRDDEEIQRLDVFLFGAAAGAEIRPGLGLVIVTGVSEAGFI</sequence>
<dbReference type="GeneID" id="85314317"/>
<evidence type="ECO:0000313" key="2">
    <source>
        <dbReference type="EMBL" id="KAK1765657.1"/>
    </source>
</evidence>
<accession>A0AAJ0FFM5</accession>